<feature type="region of interest" description="Disordered" evidence="1">
    <location>
        <begin position="226"/>
        <end position="265"/>
    </location>
</feature>
<feature type="compositionally biased region" description="Polar residues" evidence="1">
    <location>
        <begin position="339"/>
        <end position="348"/>
    </location>
</feature>
<dbReference type="PANTHER" id="PTHR16461">
    <property type="entry name" value="TOLL-INTERACTING PROTEIN"/>
    <property type="match status" value="1"/>
</dbReference>
<dbReference type="GeneID" id="43596229"/>
<proteinExistence type="predicted"/>
<dbReference type="GO" id="GO:0043130">
    <property type="term" value="F:ubiquitin binding"/>
    <property type="evidence" value="ECO:0007669"/>
    <property type="project" value="InterPro"/>
</dbReference>
<dbReference type="SUPFAM" id="SSF46934">
    <property type="entry name" value="UBA-like"/>
    <property type="match status" value="1"/>
</dbReference>
<comment type="caution">
    <text evidence="3">The sequence shown here is derived from an EMBL/GenBank/DDBJ whole genome shotgun (WGS) entry which is preliminary data.</text>
</comment>
<feature type="domain" description="CUE" evidence="2">
    <location>
        <begin position="66"/>
        <end position="110"/>
    </location>
</feature>
<evidence type="ECO:0000313" key="4">
    <source>
        <dbReference type="Proteomes" id="UP000254866"/>
    </source>
</evidence>
<dbReference type="GO" id="GO:0031624">
    <property type="term" value="F:ubiquitin conjugating enzyme binding"/>
    <property type="evidence" value="ECO:0007669"/>
    <property type="project" value="TreeGrafter"/>
</dbReference>
<dbReference type="CDD" id="cd14372">
    <property type="entry name" value="CUE_Cue5p_like"/>
    <property type="match status" value="1"/>
</dbReference>
<evidence type="ECO:0000313" key="3">
    <source>
        <dbReference type="EMBL" id="RDL39040.1"/>
    </source>
</evidence>
<dbReference type="Gene3D" id="1.10.8.10">
    <property type="entry name" value="DNA helicase RuvA subunit, C-terminal domain"/>
    <property type="match status" value="1"/>
</dbReference>
<dbReference type="Proteomes" id="UP000254866">
    <property type="component" value="Unassembled WGS sequence"/>
</dbReference>
<sequence length="442" mass="47659">MSAPTKTTDSPVKSPSGAESPTTARPLEMDDDDVQESGVLINDGPGGPRPATVEDAPPPKPPRPLSPQQQAENTLQEAFPSIDAAVIKAVLRASSGRVEPAFNALLGMSDPDAVVEETPPPQPPRPAVNRAGSTPQTQLESDEQYARQLAEHYGGADPYGPRVSSRTMPRGRQQTGLKPNEMHDDDDRNFLDDDLPIIKENLKKGFLETQTKVNGWITNLKKRIDGIDDDDDEMSSTQQGHKPGNAPYRSRRSGDGRQSGDYNRYDADPHVLVSISFCGGELGRMFNESAGAAHRSTRPLANPDLFKPTPAVPKVEGRKVSFQPRPIEDLDIYGGAPKLSTNETSTASAPKPSKWQPLSAVAPSPMGETDNDPFSLGDSEDEKESKDRVGGKEIRMEDGERLKKAAAEAMAENIGEPERKPEAAETVGTKDKAADEKLAGKS</sequence>
<dbReference type="FunFam" id="1.10.8.10:FF:000064">
    <property type="entry name" value="Similar to CUE domain-containing protein"/>
    <property type="match status" value="1"/>
</dbReference>
<feature type="compositionally biased region" description="Pro residues" evidence="1">
    <location>
        <begin position="56"/>
        <end position="65"/>
    </location>
</feature>
<name>A0A370TU56_9HELO</name>
<dbReference type="InterPro" id="IPR041807">
    <property type="entry name" value="Cue5/Don1_CUE"/>
</dbReference>
<dbReference type="InterPro" id="IPR009060">
    <property type="entry name" value="UBA-like_sf"/>
</dbReference>
<dbReference type="RefSeq" id="XP_031871696.1">
    <property type="nucleotide sequence ID" value="XM_032012003.1"/>
</dbReference>
<dbReference type="PROSITE" id="PS51140">
    <property type="entry name" value="CUE"/>
    <property type="match status" value="1"/>
</dbReference>
<feature type="compositionally biased region" description="Basic and acidic residues" evidence="1">
    <location>
        <begin position="180"/>
        <end position="189"/>
    </location>
</feature>
<reference evidence="3 4" key="1">
    <citation type="journal article" date="2018" name="IMA Fungus">
        <title>IMA Genome-F 9: Draft genome sequence of Annulohypoxylon stygium, Aspergillus mulundensis, Berkeleyomyces basicola (syn. Thielaviopsis basicola), Ceratocystis smalleyi, two Cercospora beticola strains, Coleophoma cylindrospora, Fusarium fracticaudum, Phialophora cf. hyalina, and Morchella septimelata.</title>
        <authorList>
            <person name="Wingfield B.D."/>
            <person name="Bills G.F."/>
            <person name="Dong Y."/>
            <person name="Huang W."/>
            <person name="Nel W.J."/>
            <person name="Swalarsk-Parry B.S."/>
            <person name="Vaghefi N."/>
            <person name="Wilken P.M."/>
            <person name="An Z."/>
            <person name="de Beer Z.W."/>
            <person name="De Vos L."/>
            <person name="Chen L."/>
            <person name="Duong T.A."/>
            <person name="Gao Y."/>
            <person name="Hammerbacher A."/>
            <person name="Kikkert J.R."/>
            <person name="Li Y."/>
            <person name="Li H."/>
            <person name="Li K."/>
            <person name="Li Q."/>
            <person name="Liu X."/>
            <person name="Ma X."/>
            <person name="Naidoo K."/>
            <person name="Pethybridge S.J."/>
            <person name="Sun J."/>
            <person name="Steenkamp E.T."/>
            <person name="van der Nest M.A."/>
            <person name="van Wyk S."/>
            <person name="Wingfield M.J."/>
            <person name="Xiong C."/>
            <person name="Yue Q."/>
            <person name="Zhang X."/>
        </authorList>
    </citation>
    <scope>NUCLEOTIDE SEQUENCE [LARGE SCALE GENOMIC DNA]</scope>
    <source>
        <strain evidence="3 4">BP 5553</strain>
    </source>
</reference>
<dbReference type="OrthoDB" id="9942608at2759"/>
<feature type="compositionally biased region" description="Basic and acidic residues" evidence="1">
    <location>
        <begin position="416"/>
        <end position="442"/>
    </location>
</feature>
<protein>
    <recommendedName>
        <fullName evidence="2">CUE domain-containing protein</fullName>
    </recommendedName>
</protein>
<feature type="compositionally biased region" description="Basic and acidic residues" evidence="1">
    <location>
        <begin position="383"/>
        <end position="406"/>
    </location>
</feature>
<dbReference type="AlphaFoldDB" id="A0A370TU56"/>
<dbReference type="SMART" id="SM00546">
    <property type="entry name" value="CUE"/>
    <property type="match status" value="1"/>
</dbReference>
<feature type="compositionally biased region" description="Polar residues" evidence="1">
    <location>
        <begin position="1"/>
        <end position="23"/>
    </location>
</feature>
<feature type="region of interest" description="Disordered" evidence="1">
    <location>
        <begin position="294"/>
        <end position="442"/>
    </location>
</feature>
<dbReference type="GO" id="GO:0005737">
    <property type="term" value="C:cytoplasm"/>
    <property type="evidence" value="ECO:0007669"/>
    <property type="project" value="TreeGrafter"/>
</dbReference>
<evidence type="ECO:0000259" key="2">
    <source>
        <dbReference type="PROSITE" id="PS51140"/>
    </source>
</evidence>
<accession>A0A370TU56</accession>
<feature type="region of interest" description="Disordered" evidence="1">
    <location>
        <begin position="1"/>
        <end position="74"/>
    </location>
</feature>
<dbReference type="PANTHER" id="PTHR16461:SF5">
    <property type="entry name" value="TOLL-INTERACTING PROTEIN"/>
    <property type="match status" value="1"/>
</dbReference>
<organism evidence="3 4">
    <name type="scientific">Venustampulla echinocandica</name>
    <dbReference type="NCBI Taxonomy" id="2656787"/>
    <lineage>
        <taxon>Eukaryota</taxon>
        <taxon>Fungi</taxon>
        <taxon>Dikarya</taxon>
        <taxon>Ascomycota</taxon>
        <taxon>Pezizomycotina</taxon>
        <taxon>Leotiomycetes</taxon>
        <taxon>Helotiales</taxon>
        <taxon>Pleuroascaceae</taxon>
        <taxon>Venustampulla</taxon>
    </lineage>
</organism>
<keyword evidence="4" id="KW-1185">Reference proteome</keyword>
<dbReference type="GO" id="GO:0006511">
    <property type="term" value="P:ubiquitin-dependent protein catabolic process"/>
    <property type="evidence" value="ECO:0007669"/>
    <property type="project" value="TreeGrafter"/>
</dbReference>
<evidence type="ECO:0000256" key="1">
    <source>
        <dbReference type="SAM" id="MobiDB-lite"/>
    </source>
</evidence>
<gene>
    <name evidence="3" type="ORF">BP5553_03380</name>
</gene>
<dbReference type="InterPro" id="IPR003892">
    <property type="entry name" value="CUE"/>
</dbReference>
<feature type="region of interest" description="Disordered" evidence="1">
    <location>
        <begin position="112"/>
        <end position="189"/>
    </location>
</feature>
<feature type="compositionally biased region" description="Polar residues" evidence="1">
    <location>
        <begin position="164"/>
        <end position="177"/>
    </location>
</feature>
<dbReference type="Pfam" id="PF02845">
    <property type="entry name" value="CUE"/>
    <property type="match status" value="1"/>
</dbReference>
<dbReference type="EMBL" id="NPIC01000002">
    <property type="protein sequence ID" value="RDL39040.1"/>
    <property type="molecule type" value="Genomic_DNA"/>
</dbReference>
<dbReference type="STRING" id="2656787.A0A370TU56"/>